<keyword evidence="6" id="KW-1185">Reference proteome</keyword>
<evidence type="ECO:0000313" key="1">
    <source>
        <dbReference type="EMBL" id="BBH25245.1"/>
    </source>
</evidence>
<organism evidence="5 6">
    <name type="scientific">Intestinibaculum porci</name>
    <dbReference type="NCBI Taxonomy" id="2487118"/>
    <lineage>
        <taxon>Bacteria</taxon>
        <taxon>Bacillati</taxon>
        <taxon>Bacillota</taxon>
        <taxon>Erysipelotrichia</taxon>
        <taxon>Erysipelotrichales</taxon>
        <taxon>Erysipelotrichaceae</taxon>
        <taxon>Intestinibaculum</taxon>
    </lineage>
</organism>
<dbReference type="EMBL" id="AP019309">
    <property type="protein sequence ID" value="BBH26851.1"/>
    <property type="molecule type" value="Genomic_DNA"/>
</dbReference>
<dbReference type="KEGG" id="ebm:SG0102_01790"/>
<dbReference type="KEGG" id="ebm:SG0102_18860"/>
<accession>A0A3G9J8U0</accession>
<proteinExistence type="predicted"/>
<dbReference type="EMBL" id="AP019309">
    <property type="protein sequence ID" value="BBH25245.1"/>
    <property type="molecule type" value="Genomic_DNA"/>
</dbReference>
<evidence type="ECO:0000313" key="4">
    <source>
        <dbReference type="EMBL" id="BBH26863.1"/>
    </source>
</evidence>
<gene>
    <name evidence="1" type="ORF">SG0102_01790</name>
    <name evidence="2" type="ORF">SG0102_02090</name>
    <name evidence="3" type="ORF">SG0102_17850</name>
    <name evidence="4" type="ORF">SG0102_17970</name>
    <name evidence="5" type="ORF">SG0102_18860</name>
</gene>
<dbReference type="KEGG" id="ebm:SG0102_17850"/>
<dbReference type="EMBL" id="AP019309">
    <property type="protein sequence ID" value="BBH25275.1"/>
    <property type="molecule type" value="Genomic_DNA"/>
</dbReference>
<reference evidence="5 6" key="1">
    <citation type="submission" date="2018-11" db="EMBL/GenBank/DDBJ databases">
        <title>Novel Erysipelotrichaceae bacterium isolated from small intestine of a swine.</title>
        <authorList>
            <person name="Kim J.S."/>
            <person name="Choe H."/>
            <person name="Lee Y.R."/>
            <person name="Kim K.M."/>
            <person name="Park D.S."/>
        </authorList>
    </citation>
    <scope>NUCLEOTIDE SEQUENCE [LARGE SCALE GENOMIC DNA]</scope>
    <source>
        <strain evidence="5 6">SG0102</strain>
    </source>
</reference>
<name>A0A3G9J8U0_9FIRM</name>
<sequence>MYFSEKDCKMIIKWTGIIENQGKSGLSLAKWCTKNNVGLSTLSHYKKIIRDLMIKHGISTYSDLRSLAERSCQNNNIDPYRGDGNGTFYSVDLNDSSPQTGNSVSKSSGVRLQKNGFVIEIDSHFDEETLTRVMAVVKNA</sequence>
<evidence type="ECO:0000313" key="6">
    <source>
        <dbReference type="Proteomes" id="UP000268059"/>
    </source>
</evidence>
<evidence type="ECO:0000313" key="3">
    <source>
        <dbReference type="EMBL" id="BBH26851.1"/>
    </source>
</evidence>
<dbReference type="EMBL" id="AP019309">
    <property type="protein sequence ID" value="BBH26952.1"/>
    <property type="molecule type" value="Genomic_DNA"/>
</dbReference>
<dbReference type="KEGG" id="ebm:SG0102_02090"/>
<evidence type="ECO:0000313" key="5">
    <source>
        <dbReference type="EMBL" id="BBH26952.1"/>
    </source>
</evidence>
<dbReference type="AlphaFoldDB" id="A0A3G9J8U0"/>
<dbReference type="KEGG" id="ebm:SG0102_17970"/>
<dbReference type="EMBL" id="AP019309">
    <property type="protein sequence ID" value="BBH26863.1"/>
    <property type="molecule type" value="Genomic_DNA"/>
</dbReference>
<protein>
    <submittedName>
        <fullName evidence="5">Uncharacterized protein</fullName>
    </submittedName>
</protein>
<evidence type="ECO:0000313" key="2">
    <source>
        <dbReference type="EMBL" id="BBH25275.1"/>
    </source>
</evidence>
<dbReference type="Proteomes" id="UP000268059">
    <property type="component" value="Chromosome"/>
</dbReference>
<dbReference type="InParanoid" id="A0A3G9J8U0"/>